<feature type="non-terminal residue" evidence="2">
    <location>
        <position position="1"/>
    </location>
</feature>
<evidence type="ECO:0000313" key="3">
    <source>
        <dbReference type="Proteomes" id="UP000059680"/>
    </source>
</evidence>
<protein>
    <submittedName>
        <fullName evidence="2">Os06g0661100 protein</fullName>
    </submittedName>
</protein>
<proteinExistence type="predicted"/>
<reference evidence="2 3" key="3">
    <citation type="journal article" date="2013" name="Rice">
        <title>Improvement of the Oryza sativa Nipponbare reference genome using next generation sequence and optical map data.</title>
        <authorList>
            <person name="Kawahara Y."/>
            <person name="de la Bastide M."/>
            <person name="Hamilton J.P."/>
            <person name="Kanamori H."/>
            <person name="McCombie W.R."/>
            <person name="Ouyang S."/>
            <person name="Schwartz D.C."/>
            <person name="Tanaka T."/>
            <person name="Wu J."/>
            <person name="Zhou S."/>
            <person name="Childs K.L."/>
            <person name="Davidson R.M."/>
            <person name="Lin H."/>
            <person name="Quesada-Ocampo L."/>
            <person name="Vaillancourt B."/>
            <person name="Sakai H."/>
            <person name="Lee S.S."/>
            <person name="Kim J."/>
            <person name="Numa H."/>
            <person name="Itoh T."/>
            <person name="Buell C.R."/>
            <person name="Matsumoto T."/>
        </authorList>
    </citation>
    <scope>NUCLEOTIDE SEQUENCE [LARGE SCALE GENOMIC DNA]</scope>
    <source>
        <strain evidence="3">cv. Nipponbare</strain>
    </source>
</reference>
<feature type="compositionally biased region" description="Basic and acidic residues" evidence="1">
    <location>
        <begin position="23"/>
        <end position="39"/>
    </location>
</feature>
<organism evidence="2 3">
    <name type="scientific">Oryza sativa subsp. japonica</name>
    <name type="common">Rice</name>
    <dbReference type="NCBI Taxonomy" id="39947"/>
    <lineage>
        <taxon>Eukaryota</taxon>
        <taxon>Viridiplantae</taxon>
        <taxon>Streptophyta</taxon>
        <taxon>Embryophyta</taxon>
        <taxon>Tracheophyta</taxon>
        <taxon>Spermatophyta</taxon>
        <taxon>Magnoliopsida</taxon>
        <taxon>Liliopsida</taxon>
        <taxon>Poales</taxon>
        <taxon>Poaceae</taxon>
        <taxon>BOP clade</taxon>
        <taxon>Oryzoideae</taxon>
        <taxon>Oryzeae</taxon>
        <taxon>Oryzinae</taxon>
        <taxon>Oryza</taxon>
        <taxon>Oryza sativa</taxon>
    </lineage>
</organism>
<feature type="compositionally biased region" description="Low complexity" evidence="1">
    <location>
        <begin position="45"/>
        <end position="55"/>
    </location>
</feature>
<reference evidence="2 3" key="2">
    <citation type="journal article" date="2013" name="Plant Cell Physiol.">
        <title>Rice Annotation Project Database (RAP-DB): an integrative and interactive database for rice genomics.</title>
        <authorList>
            <person name="Sakai H."/>
            <person name="Lee S.S."/>
            <person name="Tanaka T."/>
            <person name="Numa H."/>
            <person name="Kim J."/>
            <person name="Kawahara Y."/>
            <person name="Wakimoto H."/>
            <person name="Yang C.C."/>
            <person name="Iwamoto M."/>
            <person name="Abe T."/>
            <person name="Yamada Y."/>
            <person name="Muto A."/>
            <person name="Inokuchi H."/>
            <person name="Ikemura T."/>
            <person name="Matsumoto T."/>
            <person name="Sasaki T."/>
            <person name="Itoh T."/>
        </authorList>
    </citation>
    <scope>NUCLEOTIDE SEQUENCE [LARGE SCALE GENOMIC DNA]</scope>
    <source>
        <strain evidence="3">cv. Nipponbare</strain>
    </source>
</reference>
<gene>
    <name evidence="2" type="ordered locus">Os06g0661100</name>
    <name evidence="2" type="ORF">OSNPB_060661100</name>
</gene>
<dbReference type="EMBL" id="AP014962">
    <property type="protein sequence ID" value="BAS98980.1"/>
    <property type="molecule type" value="Genomic_DNA"/>
</dbReference>
<reference evidence="3" key="1">
    <citation type="journal article" date="2005" name="Nature">
        <title>The map-based sequence of the rice genome.</title>
        <authorList>
            <consortium name="International rice genome sequencing project (IRGSP)"/>
            <person name="Matsumoto T."/>
            <person name="Wu J."/>
            <person name="Kanamori H."/>
            <person name="Katayose Y."/>
            <person name="Fujisawa M."/>
            <person name="Namiki N."/>
            <person name="Mizuno H."/>
            <person name="Yamamoto K."/>
            <person name="Antonio B.A."/>
            <person name="Baba T."/>
            <person name="Sakata K."/>
            <person name="Nagamura Y."/>
            <person name="Aoki H."/>
            <person name="Arikawa K."/>
            <person name="Arita K."/>
            <person name="Bito T."/>
            <person name="Chiden Y."/>
            <person name="Fujitsuka N."/>
            <person name="Fukunaka R."/>
            <person name="Hamada M."/>
            <person name="Harada C."/>
            <person name="Hayashi A."/>
            <person name="Hijishita S."/>
            <person name="Honda M."/>
            <person name="Hosokawa S."/>
            <person name="Ichikawa Y."/>
            <person name="Idonuma A."/>
            <person name="Iijima M."/>
            <person name="Ikeda M."/>
            <person name="Ikeno M."/>
            <person name="Ito K."/>
            <person name="Ito S."/>
            <person name="Ito T."/>
            <person name="Ito Y."/>
            <person name="Ito Y."/>
            <person name="Iwabuchi A."/>
            <person name="Kamiya K."/>
            <person name="Karasawa W."/>
            <person name="Kurita K."/>
            <person name="Katagiri S."/>
            <person name="Kikuta A."/>
            <person name="Kobayashi H."/>
            <person name="Kobayashi N."/>
            <person name="Machita K."/>
            <person name="Maehara T."/>
            <person name="Masukawa M."/>
            <person name="Mizubayashi T."/>
            <person name="Mukai Y."/>
            <person name="Nagasaki H."/>
            <person name="Nagata Y."/>
            <person name="Naito S."/>
            <person name="Nakashima M."/>
            <person name="Nakama Y."/>
            <person name="Nakamichi Y."/>
            <person name="Nakamura M."/>
            <person name="Meguro A."/>
            <person name="Negishi M."/>
            <person name="Ohta I."/>
            <person name="Ohta T."/>
            <person name="Okamoto M."/>
            <person name="Ono N."/>
            <person name="Saji S."/>
            <person name="Sakaguchi M."/>
            <person name="Sakai K."/>
            <person name="Shibata M."/>
            <person name="Shimokawa T."/>
            <person name="Song J."/>
            <person name="Takazaki Y."/>
            <person name="Terasawa K."/>
            <person name="Tsugane M."/>
            <person name="Tsuji K."/>
            <person name="Ueda S."/>
            <person name="Waki K."/>
            <person name="Yamagata H."/>
            <person name="Yamamoto M."/>
            <person name="Yamamoto S."/>
            <person name="Yamane H."/>
            <person name="Yoshiki S."/>
            <person name="Yoshihara R."/>
            <person name="Yukawa K."/>
            <person name="Zhong H."/>
            <person name="Yano M."/>
            <person name="Yuan Q."/>
            <person name="Ouyang S."/>
            <person name="Liu J."/>
            <person name="Jones K.M."/>
            <person name="Gansberger K."/>
            <person name="Moffat K."/>
            <person name="Hill J."/>
            <person name="Bera J."/>
            <person name="Fadrosh D."/>
            <person name="Jin S."/>
            <person name="Johri S."/>
            <person name="Kim M."/>
            <person name="Overton L."/>
            <person name="Reardon M."/>
            <person name="Tsitrin T."/>
            <person name="Vuong H."/>
            <person name="Weaver B."/>
            <person name="Ciecko A."/>
            <person name="Tallon L."/>
            <person name="Jackson J."/>
            <person name="Pai G."/>
            <person name="Aken S.V."/>
            <person name="Utterback T."/>
            <person name="Reidmuller S."/>
            <person name="Feldblyum T."/>
            <person name="Hsiao J."/>
            <person name="Zismann V."/>
            <person name="Iobst S."/>
            <person name="de Vazeille A.R."/>
            <person name="Buell C.R."/>
            <person name="Ying K."/>
            <person name="Li Y."/>
            <person name="Lu T."/>
            <person name="Huang Y."/>
            <person name="Zhao Q."/>
            <person name="Feng Q."/>
            <person name="Zhang L."/>
            <person name="Zhu J."/>
            <person name="Weng Q."/>
            <person name="Mu J."/>
            <person name="Lu Y."/>
            <person name="Fan D."/>
            <person name="Liu Y."/>
            <person name="Guan J."/>
            <person name="Zhang Y."/>
            <person name="Yu S."/>
            <person name="Liu X."/>
            <person name="Zhang Y."/>
            <person name="Hong G."/>
            <person name="Han B."/>
            <person name="Choisne N."/>
            <person name="Demange N."/>
            <person name="Orjeda G."/>
            <person name="Samain S."/>
            <person name="Cattolico L."/>
            <person name="Pelletier E."/>
            <person name="Couloux A."/>
            <person name="Segurens B."/>
            <person name="Wincker P."/>
            <person name="D'Hont A."/>
            <person name="Scarpelli C."/>
            <person name="Weissenbach J."/>
            <person name="Salanoubat M."/>
            <person name="Quetier F."/>
            <person name="Yu Y."/>
            <person name="Kim H.R."/>
            <person name="Rambo T."/>
            <person name="Currie J."/>
            <person name="Collura K."/>
            <person name="Luo M."/>
            <person name="Yang T."/>
            <person name="Ammiraju J.S.S."/>
            <person name="Engler F."/>
            <person name="Soderlund C."/>
            <person name="Wing R.A."/>
            <person name="Palmer L.E."/>
            <person name="de la Bastide M."/>
            <person name="Spiegel L."/>
            <person name="Nascimento L."/>
            <person name="Zutavern T."/>
            <person name="O'Shaughnessy A."/>
            <person name="Dike S."/>
            <person name="Dedhia N."/>
            <person name="Preston R."/>
            <person name="Balija V."/>
            <person name="McCombie W.R."/>
            <person name="Chow T."/>
            <person name="Chen H."/>
            <person name="Chung M."/>
            <person name="Chen C."/>
            <person name="Shaw J."/>
            <person name="Wu H."/>
            <person name="Hsiao K."/>
            <person name="Chao Y."/>
            <person name="Chu M."/>
            <person name="Cheng C."/>
            <person name="Hour A."/>
            <person name="Lee P."/>
            <person name="Lin S."/>
            <person name="Lin Y."/>
            <person name="Liou J."/>
            <person name="Liu S."/>
            <person name="Hsing Y."/>
            <person name="Raghuvanshi S."/>
            <person name="Mohanty A."/>
            <person name="Bharti A.K."/>
            <person name="Gaur A."/>
            <person name="Gupta V."/>
            <person name="Kumar D."/>
            <person name="Ravi V."/>
            <person name="Vij S."/>
            <person name="Kapur A."/>
            <person name="Khurana P."/>
            <person name="Khurana P."/>
            <person name="Khurana J.P."/>
            <person name="Tyagi A.K."/>
            <person name="Gaikwad K."/>
            <person name="Singh A."/>
            <person name="Dalal V."/>
            <person name="Srivastava S."/>
            <person name="Dixit A."/>
            <person name="Pal A.K."/>
            <person name="Ghazi I.A."/>
            <person name="Yadav M."/>
            <person name="Pandit A."/>
            <person name="Bhargava A."/>
            <person name="Sureshbabu K."/>
            <person name="Batra K."/>
            <person name="Sharma T.R."/>
            <person name="Mohapatra T."/>
            <person name="Singh N.K."/>
            <person name="Messing J."/>
            <person name="Nelson A.B."/>
            <person name="Fuks G."/>
            <person name="Kavchok S."/>
            <person name="Keizer G."/>
            <person name="Linton E."/>
            <person name="Llaca V."/>
            <person name="Song R."/>
            <person name="Tanyolac B."/>
            <person name="Young S."/>
            <person name="Ho-Il K."/>
            <person name="Hahn J.H."/>
            <person name="Sangsakoo G."/>
            <person name="Vanavichit A."/>
            <person name="de Mattos Luiz.A.T."/>
            <person name="Zimmer P.D."/>
            <person name="Malone G."/>
            <person name="Dellagostin O."/>
            <person name="de Oliveira A.C."/>
            <person name="Bevan M."/>
            <person name="Bancroft I."/>
            <person name="Minx P."/>
            <person name="Cordum H."/>
            <person name="Wilson R."/>
            <person name="Cheng Z."/>
            <person name="Jin W."/>
            <person name="Jiang J."/>
            <person name="Leong S.A."/>
            <person name="Iwama H."/>
            <person name="Gojobori T."/>
            <person name="Itoh T."/>
            <person name="Niimura Y."/>
            <person name="Fujii Y."/>
            <person name="Habara T."/>
            <person name="Sakai H."/>
            <person name="Sato Y."/>
            <person name="Wilson G."/>
            <person name="Kumar K."/>
            <person name="McCouch S."/>
            <person name="Juretic N."/>
            <person name="Hoen D."/>
            <person name="Wright S."/>
            <person name="Bruskiewich R."/>
            <person name="Bureau T."/>
            <person name="Miyao A."/>
            <person name="Hirochika H."/>
            <person name="Nishikawa T."/>
            <person name="Kadowaki K."/>
            <person name="Sugiura M."/>
            <person name="Burr B."/>
            <person name="Sasaki T."/>
        </authorList>
    </citation>
    <scope>NUCLEOTIDE SEQUENCE [LARGE SCALE GENOMIC DNA]</scope>
    <source>
        <strain evidence="3">cv. Nipponbare</strain>
    </source>
</reference>
<dbReference type="AlphaFoldDB" id="A0A0P0X041"/>
<evidence type="ECO:0000256" key="1">
    <source>
        <dbReference type="SAM" id="MobiDB-lite"/>
    </source>
</evidence>
<dbReference type="Proteomes" id="UP000059680">
    <property type="component" value="Chromosome 6"/>
</dbReference>
<name>A0A0P0X041_ORYSJ</name>
<dbReference type="InParanoid" id="A0A0P0X041"/>
<keyword evidence="3" id="KW-1185">Reference proteome</keyword>
<dbReference type="PaxDb" id="39947-A0A0P0X041"/>
<evidence type="ECO:0000313" key="2">
    <source>
        <dbReference type="EMBL" id="BAS98980.1"/>
    </source>
</evidence>
<accession>A0A0P0X041</accession>
<sequence>ARGRGDARDDARAALAHTARHGNGRESLRGSRDGTRRPGDLIANPTQPATPTRTLPARAPAAGWLAAHVRGHPRSRVVDRQGARGANTGHAVIAGIKQNTCLIRLFYRFRLRYIFYHGFHFV</sequence>
<feature type="compositionally biased region" description="Basic and acidic residues" evidence="1">
    <location>
        <begin position="1"/>
        <end position="12"/>
    </location>
</feature>
<feature type="region of interest" description="Disordered" evidence="1">
    <location>
        <begin position="1"/>
        <end position="55"/>
    </location>
</feature>
<dbReference type="Gramene" id="Os06t0661100-01">
    <property type="protein sequence ID" value="Os06t0661100-01"/>
    <property type="gene ID" value="Os06g0661100"/>
</dbReference>